<dbReference type="PANTHER" id="PTHR32338:SF10">
    <property type="entry name" value="N-ACETYL-GAMMA-GLUTAMYL-PHOSPHATE REDUCTASE, CHLOROPLASTIC-RELATED"/>
    <property type="match status" value="1"/>
</dbReference>
<name>A0A198UG58_MORCA</name>
<comment type="pathway">
    <text evidence="5">Amino-acid biosynthesis; L-arginine biosynthesis; N(2)-acetyl-L-ornithine from L-glutamate: step 3/4.</text>
</comment>
<dbReference type="Pfam" id="PF01118">
    <property type="entry name" value="Semialdhyde_dh"/>
    <property type="match status" value="1"/>
</dbReference>
<dbReference type="GO" id="GO:0070401">
    <property type="term" value="F:NADP+ binding"/>
    <property type="evidence" value="ECO:0007669"/>
    <property type="project" value="InterPro"/>
</dbReference>
<keyword evidence="3 5" id="KW-0521">NADP</keyword>
<dbReference type="Proteomes" id="UP000078228">
    <property type="component" value="Unassembled WGS sequence"/>
</dbReference>
<evidence type="ECO:0000256" key="5">
    <source>
        <dbReference type="HAMAP-Rule" id="MF_00150"/>
    </source>
</evidence>
<dbReference type="PROSITE" id="PS01224">
    <property type="entry name" value="ARGC"/>
    <property type="match status" value="1"/>
</dbReference>
<dbReference type="PANTHER" id="PTHR32338">
    <property type="entry name" value="N-ACETYL-GAMMA-GLUTAMYL-PHOSPHATE REDUCTASE, CHLOROPLASTIC-RELATED-RELATED"/>
    <property type="match status" value="1"/>
</dbReference>
<dbReference type="EMBL" id="LXHC01000024">
    <property type="protein sequence ID" value="OAU95406.1"/>
    <property type="molecule type" value="Genomic_DNA"/>
</dbReference>
<sequence>MSAIEQTINIGIVGGTGYTGVELLRILSRHPNASIQYLTSRSEVGRAVSEIFPSLRGVCDVVFSDMTDAVMDQMAKACDLVFFATPHGVAMAHTPKLVAAGVKVIDLGADFRLQSLDDFEEWYGMAHTCPEILSQSVYGLSEVNREHIAAAQVIANPGCYPTTAILGLKPVIDAMNTHADALIDGRIIIDAKSGISGAGRQGKLSISYAETADNFSTYGVTGHRHTPEIAQGMNEILSAKFPVKIRFVPHLVPMIRGMLSTIHVPLSDQGAALNWQKIFERAYQDEYFIDVLPKGVFPDTRSARASNKLRISIHHDLDVLTIIVVQDNLVKGAAGQAVQNMNIMFGFDETTGLDLVPVTP</sequence>
<dbReference type="UniPathway" id="UPA00068">
    <property type="reaction ID" value="UER00108"/>
</dbReference>
<reference evidence="8 9" key="1">
    <citation type="journal article" date="2016" name="Genome Biol. Evol.">
        <title>Comparative Genomic Analyses of the Moraxella catarrhalis Serosensitive and Seroresistant Lineages Demonstrate Their Independent Evolution.</title>
        <authorList>
            <person name="Earl J.P."/>
            <person name="de Vries S.P."/>
            <person name="Ahmed A."/>
            <person name="Powell E."/>
            <person name="Schultz M.P."/>
            <person name="Hermans P.W."/>
            <person name="Hill D.J."/>
            <person name="Zhou Z."/>
            <person name="Constantinidou C.I."/>
            <person name="Hu F.Z."/>
            <person name="Bootsma H.J."/>
            <person name="Ehrlich G.D."/>
        </authorList>
    </citation>
    <scope>NUCLEOTIDE SEQUENCE [LARGE SCALE GENOMIC DNA]</scope>
    <source>
        <strain evidence="8 9">Z7542</strain>
    </source>
</reference>
<dbReference type="Pfam" id="PF22698">
    <property type="entry name" value="Semialdhyde_dhC_1"/>
    <property type="match status" value="1"/>
</dbReference>
<organism evidence="8 9">
    <name type="scientific">Moraxella catarrhalis</name>
    <name type="common">Branhamella catarrhalis</name>
    <dbReference type="NCBI Taxonomy" id="480"/>
    <lineage>
        <taxon>Bacteria</taxon>
        <taxon>Pseudomonadati</taxon>
        <taxon>Pseudomonadota</taxon>
        <taxon>Gammaproteobacteria</taxon>
        <taxon>Moraxellales</taxon>
        <taxon>Moraxellaceae</taxon>
        <taxon>Moraxella</taxon>
    </lineage>
</organism>
<keyword evidence="5" id="KW-0963">Cytoplasm</keyword>
<comment type="caution">
    <text evidence="8">The sequence shown here is derived from an EMBL/GenBank/DDBJ whole genome shotgun (WGS) entry which is preliminary data.</text>
</comment>
<accession>A0A198UG58</accession>
<dbReference type="PATRIC" id="fig|480.237.peg.725"/>
<evidence type="ECO:0000313" key="8">
    <source>
        <dbReference type="EMBL" id="OAU95406.1"/>
    </source>
</evidence>
<proteinExistence type="inferred from homology"/>
<dbReference type="Gene3D" id="3.30.360.10">
    <property type="entry name" value="Dihydrodipicolinate Reductase, domain 2"/>
    <property type="match status" value="1"/>
</dbReference>
<protein>
    <recommendedName>
        <fullName evidence="5">N-acetyl-gamma-glutamyl-phosphate reductase</fullName>
        <shortName evidence="5">AGPR</shortName>
        <ecNumber evidence="5">1.2.1.38</ecNumber>
    </recommendedName>
    <alternativeName>
        <fullName evidence="5">N-acetyl-glutamate semialdehyde dehydrogenase</fullName>
        <shortName evidence="5">NAGSA dehydrogenase</shortName>
    </alternativeName>
</protein>
<dbReference type="NCBIfam" id="TIGR01850">
    <property type="entry name" value="argC"/>
    <property type="match status" value="1"/>
</dbReference>
<dbReference type="SUPFAM" id="SSF55347">
    <property type="entry name" value="Glyceraldehyde-3-phosphate dehydrogenase-like, C-terminal domain"/>
    <property type="match status" value="1"/>
</dbReference>
<keyword evidence="9" id="KW-1185">Reference proteome</keyword>
<dbReference type="EC" id="1.2.1.38" evidence="5"/>
<dbReference type="InterPro" id="IPR000706">
    <property type="entry name" value="AGPR_type-1"/>
</dbReference>
<comment type="similarity">
    <text evidence="5">Belongs to the NAGSA dehydrogenase family. Type 1 subfamily.</text>
</comment>
<dbReference type="RefSeq" id="WP_064610776.1">
    <property type="nucleotide sequence ID" value="NZ_LXHB01000051.1"/>
</dbReference>
<evidence type="ECO:0000256" key="6">
    <source>
        <dbReference type="PROSITE-ProRule" id="PRU10010"/>
    </source>
</evidence>
<evidence type="ECO:0000256" key="3">
    <source>
        <dbReference type="ARBA" id="ARBA00022857"/>
    </source>
</evidence>
<dbReference type="AlphaFoldDB" id="A0A198UG58"/>
<comment type="catalytic activity">
    <reaction evidence="5">
        <text>N-acetyl-L-glutamate 5-semialdehyde + phosphate + NADP(+) = N-acetyl-L-glutamyl 5-phosphate + NADPH + H(+)</text>
        <dbReference type="Rhea" id="RHEA:21588"/>
        <dbReference type="ChEBI" id="CHEBI:15378"/>
        <dbReference type="ChEBI" id="CHEBI:29123"/>
        <dbReference type="ChEBI" id="CHEBI:43474"/>
        <dbReference type="ChEBI" id="CHEBI:57783"/>
        <dbReference type="ChEBI" id="CHEBI:57936"/>
        <dbReference type="ChEBI" id="CHEBI:58349"/>
        <dbReference type="EC" id="1.2.1.38"/>
    </reaction>
</comment>
<dbReference type="SUPFAM" id="SSF51735">
    <property type="entry name" value="NAD(P)-binding Rossmann-fold domains"/>
    <property type="match status" value="1"/>
</dbReference>
<evidence type="ECO:0000313" key="9">
    <source>
        <dbReference type="Proteomes" id="UP000078228"/>
    </source>
</evidence>
<dbReference type="CDD" id="cd17895">
    <property type="entry name" value="AGPR_1_N"/>
    <property type="match status" value="1"/>
</dbReference>
<gene>
    <name evidence="5" type="primary">argC</name>
    <name evidence="8" type="ORF">AO384_1597</name>
</gene>
<keyword evidence="1 5" id="KW-0055">Arginine biosynthesis</keyword>
<dbReference type="InterPro" id="IPR000534">
    <property type="entry name" value="Semialdehyde_DH_NAD-bd"/>
</dbReference>
<dbReference type="Gene3D" id="3.40.50.720">
    <property type="entry name" value="NAD(P)-binding Rossmann-like Domain"/>
    <property type="match status" value="1"/>
</dbReference>
<keyword evidence="2 5" id="KW-0028">Amino-acid biosynthesis</keyword>
<dbReference type="InterPro" id="IPR023013">
    <property type="entry name" value="AGPR_AS"/>
</dbReference>
<dbReference type="GO" id="GO:0005737">
    <property type="term" value="C:cytoplasm"/>
    <property type="evidence" value="ECO:0007669"/>
    <property type="project" value="UniProtKB-SubCell"/>
</dbReference>
<dbReference type="InterPro" id="IPR058924">
    <property type="entry name" value="AGPR_dimerisation_dom"/>
</dbReference>
<dbReference type="InterPro" id="IPR036291">
    <property type="entry name" value="NAD(P)-bd_dom_sf"/>
</dbReference>
<dbReference type="OrthoDB" id="9801289at2"/>
<evidence type="ECO:0000256" key="4">
    <source>
        <dbReference type="ARBA" id="ARBA00023002"/>
    </source>
</evidence>
<dbReference type="GO" id="GO:0003942">
    <property type="term" value="F:N-acetyl-gamma-glutamyl-phosphate reductase activity"/>
    <property type="evidence" value="ECO:0007669"/>
    <property type="project" value="UniProtKB-UniRule"/>
</dbReference>
<evidence type="ECO:0000256" key="1">
    <source>
        <dbReference type="ARBA" id="ARBA00022571"/>
    </source>
</evidence>
<dbReference type="GO" id="GO:0006526">
    <property type="term" value="P:L-arginine biosynthetic process"/>
    <property type="evidence" value="ECO:0007669"/>
    <property type="project" value="UniProtKB-UniRule"/>
</dbReference>
<dbReference type="GO" id="GO:0051287">
    <property type="term" value="F:NAD binding"/>
    <property type="evidence" value="ECO:0007669"/>
    <property type="project" value="InterPro"/>
</dbReference>
<evidence type="ECO:0000259" key="7">
    <source>
        <dbReference type="SMART" id="SM00859"/>
    </source>
</evidence>
<feature type="domain" description="Semialdehyde dehydrogenase NAD-binding" evidence="7">
    <location>
        <begin position="9"/>
        <end position="151"/>
    </location>
</feature>
<keyword evidence="4 5" id="KW-0560">Oxidoreductase</keyword>
<comment type="function">
    <text evidence="5">Catalyzes the NADPH-dependent reduction of N-acetyl-5-glutamyl phosphate to yield N-acetyl-L-glutamate 5-semialdehyde.</text>
</comment>
<dbReference type="InterPro" id="IPR050085">
    <property type="entry name" value="AGPR"/>
</dbReference>
<feature type="active site" evidence="5 6">
    <location>
        <position position="159"/>
    </location>
</feature>
<dbReference type="HAMAP" id="MF_00150">
    <property type="entry name" value="ArgC_type1"/>
    <property type="match status" value="1"/>
</dbReference>
<evidence type="ECO:0000256" key="2">
    <source>
        <dbReference type="ARBA" id="ARBA00022605"/>
    </source>
</evidence>
<dbReference type="CDD" id="cd23934">
    <property type="entry name" value="AGPR_1_C"/>
    <property type="match status" value="1"/>
</dbReference>
<comment type="subcellular location">
    <subcellularLocation>
        <location evidence="5">Cytoplasm</location>
    </subcellularLocation>
</comment>
<dbReference type="SMART" id="SM00859">
    <property type="entry name" value="Semialdhyde_dh"/>
    <property type="match status" value="1"/>
</dbReference>